<organism evidence="2 3">
    <name type="scientific">Rubus argutus</name>
    <name type="common">Southern blackberry</name>
    <dbReference type="NCBI Taxonomy" id="59490"/>
    <lineage>
        <taxon>Eukaryota</taxon>
        <taxon>Viridiplantae</taxon>
        <taxon>Streptophyta</taxon>
        <taxon>Embryophyta</taxon>
        <taxon>Tracheophyta</taxon>
        <taxon>Spermatophyta</taxon>
        <taxon>Magnoliopsida</taxon>
        <taxon>eudicotyledons</taxon>
        <taxon>Gunneridae</taxon>
        <taxon>Pentapetalae</taxon>
        <taxon>rosids</taxon>
        <taxon>fabids</taxon>
        <taxon>Rosales</taxon>
        <taxon>Rosaceae</taxon>
        <taxon>Rosoideae</taxon>
        <taxon>Rosoideae incertae sedis</taxon>
        <taxon>Rubus</taxon>
    </lineage>
</organism>
<accession>A0AAW1YPE5</accession>
<feature type="domain" description="Agglutinin" evidence="1">
    <location>
        <begin position="225"/>
        <end position="311"/>
    </location>
</feature>
<name>A0AAW1YPE5_RUBAR</name>
<dbReference type="Gene3D" id="2.80.10.50">
    <property type="match status" value="2"/>
</dbReference>
<protein>
    <recommendedName>
        <fullName evidence="1">Agglutinin domain-containing protein</fullName>
    </recommendedName>
</protein>
<gene>
    <name evidence="2" type="ORF">M0R45_006070</name>
</gene>
<dbReference type="InterPro" id="IPR008998">
    <property type="entry name" value="Agglutinin"/>
</dbReference>
<dbReference type="EMBL" id="JBEDUW010000001">
    <property type="protein sequence ID" value="KAK9950586.1"/>
    <property type="molecule type" value="Genomic_DNA"/>
</dbReference>
<sequence length="313" mass="36059">MQPTQLSASPDSTPRLLLSSRFQIPRLTAPELHFFHSFQVPILTPSAHPSPHRVLDSSVRRRLQGCRRQRLQGCRRRRHQWFLKFEGSEVATEEAKFEMVPSKSGKELVHLRCCYNNKYLVRPTAGLSSMSRWIVAAADKPEEDKFKITCTLFKLEPVNIEGLEFRFFHIQLENHACLWTCANPAHIRYFGGLHAGSDAPDKDVFNVLHSVAWESLVRKINKEVMPRFVMLKSMSNSKYLNLTKSDPPLPAEVLKFDGEEVASPMVKFEVEMAKIGNRFVHIRCCYNNKYLVRENTPIRTCCYNNKHWITAAG</sequence>
<dbReference type="PANTHER" id="PTHR39244">
    <property type="entry name" value="NATTERIN-4"/>
    <property type="match status" value="1"/>
</dbReference>
<comment type="caution">
    <text evidence="2">The sequence shown here is derived from an EMBL/GenBank/DDBJ whole genome shotgun (WGS) entry which is preliminary data.</text>
</comment>
<dbReference type="InterPro" id="IPR053237">
    <property type="entry name" value="Natterin_C"/>
</dbReference>
<evidence type="ECO:0000313" key="3">
    <source>
        <dbReference type="Proteomes" id="UP001457282"/>
    </source>
</evidence>
<dbReference type="AlphaFoldDB" id="A0AAW1YPE5"/>
<dbReference type="PANTHER" id="PTHR39244:SF5">
    <property type="entry name" value="NATTERIN-3-LIKE"/>
    <property type="match status" value="1"/>
</dbReference>
<feature type="domain" description="Agglutinin" evidence="1">
    <location>
        <begin position="82"/>
        <end position="208"/>
    </location>
</feature>
<dbReference type="SUPFAM" id="SSF50382">
    <property type="entry name" value="Agglutinin"/>
    <property type="match status" value="2"/>
</dbReference>
<dbReference type="Proteomes" id="UP001457282">
    <property type="component" value="Unassembled WGS sequence"/>
</dbReference>
<proteinExistence type="predicted"/>
<dbReference type="Pfam" id="PF07468">
    <property type="entry name" value="Agglutinin"/>
    <property type="match status" value="2"/>
</dbReference>
<reference evidence="2 3" key="1">
    <citation type="journal article" date="2023" name="G3 (Bethesda)">
        <title>A chromosome-length genome assembly and annotation of blackberry (Rubus argutus, cv. 'Hillquist').</title>
        <authorList>
            <person name="Bruna T."/>
            <person name="Aryal R."/>
            <person name="Dudchenko O."/>
            <person name="Sargent D.J."/>
            <person name="Mead D."/>
            <person name="Buti M."/>
            <person name="Cavallini A."/>
            <person name="Hytonen T."/>
            <person name="Andres J."/>
            <person name="Pham M."/>
            <person name="Weisz D."/>
            <person name="Mascagni F."/>
            <person name="Usai G."/>
            <person name="Natali L."/>
            <person name="Bassil N."/>
            <person name="Fernandez G.E."/>
            <person name="Lomsadze A."/>
            <person name="Armour M."/>
            <person name="Olukolu B."/>
            <person name="Poorten T."/>
            <person name="Britton C."/>
            <person name="Davik J."/>
            <person name="Ashrafi H."/>
            <person name="Aiden E.L."/>
            <person name="Borodovsky M."/>
            <person name="Worthington M."/>
        </authorList>
    </citation>
    <scope>NUCLEOTIDE SEQUENCE [LARGE SCALE GENOMIC DNA]</scope>
    <source>
        <strain evidence="2">PI 553951</strain>
    </source>
</reference>
<keyword evidence="3" id="KW-1185">Reference proteome</keyword>
<dbReference type="InterPro" id="IPR036242">
    <property type="entry name" value="Agglutinin_dom_sf"/>
</dbReference>
<evidence type="ECO:0000313" key="2">
    <source>
        <dbReference type="EMBL" id="KAK9950586.1"/>
    </source>
</evidence>
<evidence type="ECO:0000259" key="1">
    <source>
        <dbReference type="Pfam" id="PF07468"/>
    </source>
</evidence>